<feature type="transmembrane region" description="Helical" evidence="1">
    <location>
        <begin position="20"/>
        <end position="40"/>
    </location>
</feature>
<evidence type="ECO:0000259" key="2">
    <source>
        <dbReference type="SMART" id="SM00978"/>
    </source>
</evidence>
<reference evidence="3 4" key="1">
    <citation type="journal article" date="2009" name="Nucleic Acids Res.">
        <title>Whole-genome analyses reveal genetic instability of Acetobacter pasteurianus.</title>
        <authorList>
            <person name="Azuma Y."/>
            <person name="Hosoyama A."/>
            <person name="Matsutani M."/>
            <person name="Furuya N."/>
            <person name="Horikawa H."/>
            <person name="Harada T."/>
            <person name="Hirakawa H."/>
            <person name="Kuhara S."/>
            <person name="Matsushita K."/>
            <person name="Fujita N."/>
            <person name="Shirai M."/>
        </authorList>
    </citation>
    <scope>NUCLEOTIDE SEQUENCE [LARGE SCALE GENOMIC DNA]</scope>
    <source>
        <strain evidence="4">NBRC 105184 / IFO 3283-01</strain>
    </source>
</reference>
<evidence type="ECO:0000313" key="3">
    <source>
        <dbReference type="EMBL" id="BAH98949.1"/>
    </source>
</evidence>
<dbReference type="Gene3D" id="3.10.450.240">
    <property type="match status" value="1"/>
</dbReference>
<dbReference type="EMBL" id="AP011121">
    <property type="protein sequence ID" value="BAH98949.1"/>
    <property type="molecule type" value="Genomic_DNA"/>
</dbReference>
<dbReference type="NCBIfam" id="NF033779">
    <property type="entry name" value="Tim44_TimA_adap"/>
    <property type="match status" value="1"/>
</dbReference>
<protein>
    <submittedName>
        <fullName evidence="3">Mitochondrial import inner membrane translocase subunit Tim44</fullName>
    </submittedName>
</protein>
<dbReference type="Proteomes" id="UP000000948">
    <property type="component" value="Chromosome"/>
</dbReference>
<dbReference type="AlphaFoldDB" id="C7JEW9"/>
<dbReference type="KEGG" id="apt:APA01_08000"/>
<dbReference type="PANTHER" id="PTHR41542">
    <property type="entry name" value="BLL5807 PROTEIN"/>
    <property type="match status" value="1"/>
</dbReference>
<name>C7JEW9_ACEP3</name>
<gene>
    <name evidence="3" type="primary">tim44</name>
    <name evidence="3" type="ordered locus">APA01_08000</name>
</gene>
<feature type="domain" description="Tim44-like" evidence="2">
    <location>
        <begin position="92"/>
        <end position="241"/>
    </location>
</feature>
<evidence type="ECO:0000313" key="4">
    <source>
        <dbReference type="Proteomes" id="UP000000948"/>
    </source>
</evidence>
<sequence>MCCGRTGARFLVDVRQMDFSLGHFPVDLVLLALVAAFLVLRLRSVLGKRVGIQPVQVKLQVRPDAAPRVVEGKPEQAETAAEFDIPAPGTRVGTLLADIRQKDPSFTPQQFLNGAQIAFAQVVGAYAQGNVDVLKTYLTPAVLAAFEAGITARANAEETQRTDVKAIRSLAIEDVRISPMEAGTAAAIDVRIVSDQISLVLNKEGQPVTGTDAVTEFSDLWTFERLLDVNGSTWRLAAARSA</sequence>
<dbReference type="SUPFAM" id="SSF54427">
    <property type="entry name" value="NTF2-like"/>
    <property type="match status" value="1"/>
</dbReference>
<dbReference type="eggNOG" id="COG4395">
    <property type="taxonomic scope" value="Bacteria"/>
</dbReference>
<dbReference type="InterPro" id="IPR007379">
    <property type="entry name" value="Tim44-like_dom"/>
</dbReference>
<dbReference type="STRING" id="634452.APA01_08000"/>
<dbReference type="SMART" id="SM00978">
    <property type="entry name" value="Tim44"/>
    <property type="match status" value="1"/>
</dbReference>
<dbReference type="HOGENOM" id="CLU_086329_2_0_5"/>
<keyword evidence="1" id="KW-0472">Membrane</keyword>
<evidence type="ECO:0000256" key="1">
    <source>
        <dbReference type="SAM" id="Phobius"/>
    </source>
</evidence>
<keyword evidence="1" id="KW-0812">Transmembrane</keyword>
<keyword evidence="1" id="KW-1133">Transmembrane helix</keyword>
<dbReference type="Pfam" id="PF04280">
    <property type="entry name" value="Tim44"/>
    <property type="match status" value="1"/>
</dbReference>
<dbReference type="PANTHER" id="PTHR41542:SF1">
    <property type="entry name" value="BLL5807 PROTEIN"/>
    <property type="match status" value="1"/>
</dbReference>
<dbReference type="InterPro" id="IPR032710">
    <property type="entry name" value="NTF2-like_dom_sf"/>
</dbReference>
<accession>C7JEW9</accession>
<organism evidence="3 4">
    <name type="scientific">Acetobacter pasteurianus (strain NBRC 105184 / IFO 3283-01)</name>
    <dbReference type="NCBI Taxonomy" id="634452"/>
    <lineage>
        <taxon>Bacteria</taxon>
        <taxon>Pseudomonadati</taxon>
        <taxon>Pseudomonadota</taxon>
        <taxon>Alphaproteobacteria</taxon>
        <taxon>Acetobacterales</taxon>
        <taxon>Acetobacteraceae</taxon>
        <taxon>Acetobacter</taxon>
    </lineage>
</organism>
<proteinExistence type="predicted"/>